<reference evidence="15" key="1">
    <citation type="journal article" date="2020" name="mSystems">
        <title>Genome- and Community-Level Interaction Insights into Carbon Utilization and Element Cycling Functions of Hydrothermarchaeota in Hydrothermal Sediment.</title>
        <authorList>
            <person name="Zhou Z."/>
            <person name="Liu Y."/>
            <person name="Xu W."/>
            <person name="Pan J."/>
            <person name="Luo Z.H."/>
            <person name="Li M."/>
        </authorList>
    </citation>
    <scope>NUCLEOTIDE SEQUENCE [LARGE SCALE GENOMIC DNA]</scope>
    <source>
        <strain evidence="15">HyVt-443</strain>
    </source>
</reference>
<dbReference type="GO" id="GO:0008033">
    <property type="term" value="P:tRNA processing"/>
    <property type="evidence" value="ECO:0007669"/>
    <property type="project" value="UniProtKB-KW"/>
</dbReference>
<evidence type="ECO:0000256" key="13">
    <source>
        <dbReference type="ARBA" id="ARBA00049596"/>
    </source>
</evidence>
<dbReference type="PROSITE" id="PS50142">
    <property type="entry name" value="RNASE_3_2"/>
    <property type="match status" value="1"/>
</dbReference>
<proteinExistence type="inferred from homology"/>
<dbReference type="SMART" id="SM00535">
    <property type="entry name" value="RIBOc"/>
    <property type="match status" value="1"/>
</dbReference>
<feature type="non-terminal residue" evidence="15">
    <location>
        <position position="112"/>
    </location>
</feature>
<keyword evidence="7" id="KW-0819">tRNA processing</keyword>
<dbReference type="Pfam" id="PF14622">
    <property type="entry name" value="Ribonucleas_3_3"/>
    <property type="match status" value="1"/>
</dbReference>
<keyword evidence="8" id="KW-0540">Nuclease</keyword>
<organism evidence="15">
    <name type="scientific">Sedimenticola thiotaurini</name>
    <dbReference type="NCBI Taxonomy" id="1543721"/>
    <lineage>
        <taxon>Bacteria</taxon>
        <taxon>Pseudomonadati</taxon>
        <taxon>Pseudomonadota</taxon>
        <taxon>Gammaproteobacteria</taxon>
        <taxon>Chromatiales</taxon>
        <taxon>Sedimenticolaceae</taxon>
        <taxon>Sedimenticola</taxon>
    </lineage>
</organism>
<name>A0A831W9L2_9GAMM</name>
<evidence type="ECO:0000256" key="8">
    <source>
        <dbReference type="ARBA" id="ARBA00022722"/>
    </source>
</evidence>
<dbReference type="GO" id="GO:0005737">
    <property type="term" value="C:cytoplasm"/>
    <property type="evidence" value="ECO:0007669"/>
    <property type="project" value="TreeGrafter"/>
</dbReference>
<evidence type="ECO:0000256" key="10">
    <source>
        <dbReference type="ARBA" id="ARBA00022801"/>
    </source>
</evidence>
<dbReference type="GO" id="GO:0004525">
    <property type="term" value="F:ribonuclease III activity"/>
    <property type="evidence" value="ECO:0007669"/>
    <property type="project" value="UniProtKB-EC"/>
</dbReference>
<dbReference type="GO" id="GO:0006364">
    <property type="term" value="P:rRNA processing"/>
    <property type="evidence" value="ECO:0007669"/>
    <property type="project" value="UniProtKB-KW"/>
</dbReference>
<keyword evidence="9" id="KW-0255">Endonuclease</keyword>
<dbReference type="EMBL" id="DRKP01000138">
    <property type="protein sequence ID" value="HEB97055.1"/>
    <property type="molecule type" value="Genomic_DNA"/>
</dbReference>
<dbReference type="Proteomes" id="UP000886251">
    <property type="component" value="Unassembled WGS sequence"/>
</dbReference>
<accession>A0A831W9L2</accession>
<dbReference type="PANTHER" id="PTHR14950">
    <property type="entry name" value="DICER-RELATED"/>
    <property type="match status" value="1"/>
</dbReference>
<evidence type="ECO:0000256" key="9">
    <source>
        <dbReference type="ARBA" id="ARBA00022759"/>
    </source>
</evidence>
<comment type="catalytic activity">
    <reaction evidence="1">
        <text>Endonucleolytic cleavage to 5'-phosphomonoester.</text>
        <dbReference type="EC" id="3.1.26.3"/>
    </reaction>
</comment>
<dbReference type="GO" id="GO:0006397">
    <property type="term" value="P:mRNA processing"/>
    <property type="evidence" value="ECO:0007669"/>
    <property type="project" value="UniProtKB-KW"/>
</dbReference>
<evidence type="ECO:0000256" key="12">
    <source>
        <dbReference type="ARBA" id="ARBA00032486"/>
    </source>
</evidence>
<evidence type="ECO:0000256" key="1">
    <source>
        <dbReference type="ARBA" id="ARBA00000109"/>
    </source>
</evidence>
<dbReference type="AlphaFoldDB" id="A0A831W9L2"/>
<evidence type="ECO:0000256" key="11">
    <source>
        <dbReference type="ARBA" id="ARBA00022884"/>
    </source>
</evidence>
<comment type="function">
    <text evidence="13">Digests double-stranded RNA. Involved in the processing of primary rRNA transcript to yield the immediate precursors to the large and small rRNAs (23S and 16S). Processes some mRNAs, and tRNAs when they are encoded in the rRNA operon. Processes pre-crRNA and tracrRNA of type II CRISPR loci if present in the organism.</text>
</comment>
<dbReference type="Gene3D" id="1.10.1520.10">
    <property type="entry name" value="Ribonuclease III domain"/>
    <property type="match status" value="1"/>
</dbReference>
<evidence type="ECO:0000256" key="2">
    <source>
        <dbReference type="ARBA" id="ARBA00010183"/>
    </source>
</evidence>
<dbReference type="PANTHER" id="PTHR14950:SF37">
    <property type="entry name" value="ENDORIBONUCLEASE DICER"/>
    <property type="match status" value="1"/>
</dbReference>
<protein>
    <recommendedName>
        <fullName evidence="4">Ribonuclease 3</fullName>
        <ecNumber evidence="3">3.1.26.3</ecNumber>
    </recommendedName>
    <alternativeName>
        <fullName evidence="12">Ribonuclease III</fullName>
    </alternativeName>
</protein>
<dbReference type="InterPro" id="IPR000999">
    <property type="entry name" value="RNase_III_dom"/>
</dbReference>
<evidence type="ECO:0000259" key="14">
    <source>
        <dbReference type="PROSITE" id="PS50142"/>
    </source>
</evidence>
<dbReference type="GO" id="GO:0003723">
    <property type="term" value="F:RNA binding"/>
    <property type="evidence" value="ECO:0007669"/>
    <property type="project" value="UniProtKB-KW"/>
</dbReference>
<dbReference type="InterPro" id="IPR036389">
    <property type="entry name" value="RNase_III_sf"/>
</dbReference>
<dbReference type="CDD" id="cd00593">
    <property type="entry name" value="RIBOc"/>
    <property type="match status" value="1"/>
</dbReference>
<sequence>MREPADRLSRIIGYRFTDPSLLEQALTHRSAGPVNNERQEFLGDAILGFIVADALYRRFPDASEGDLSRLRARLVKKESLARLARDLGLGDFLHLGAGELRSGGQSRDSILA</sequence>
<comment type="caution">
    <text evidence="15">The sequence shown here is derived from an EMBL/GenBank/DDBJ whole genome shotgun (WGS) entry which is preliminary data.</text>
</comment>
<evidence type="ECO:0000256" key="4">
    <source>
        <dbReference type="ARBA" id="ARBA00017706"/>
    </source>
</evidence>
<dbReference type="GO" id="GO:0030422">
    <property type="term" value="P:siRNA processing"/>
    <property type="evidence" value="ECO:0007669"/>
    <property type="project" value="TreeGrafter"/>
</dbReference>
<feature type="domain" description="RNase III" evidence="14">
    <location>
        <begin position="5"/>
        <end position="112"/>
    </location>
</feature>
<keyword evidence="6" id="KW-0507">mRNA processing</keyword>
<evidence type="ECO:0000256" key="5">
    <source>
        <dbReference type="ARBA" id="ARBA00022552"/>
    </source>
</evidence>
<gene>
    <name evidence="15" type="primary">rnc</name>
    <name evidence="15" type="ORF">ENI96_11570</name>
</gene>
<keyword evidence="11" id="KW-0694">RNA-binding</keyword>
<evidence type="ECO:0000256" key="7">
    <source>
        <dbReference type="ARBA" id="ARBA00022694"/>
    </source>
</evidence>
<evidence type="ECO:0000256" key="6">
    <source>
        <dbReference type="ARBA" id="ARBA00022664"/>
    </source>
</evidence>
<keyword evidence="10 15" id="KW-0378">Hydrolase</keyword>
<dbReference type="SUPFAM" id="SSF69065">
    <property type="entry name" value="RNase III domain-like"/>
    <property type="match status" value="1"/>
</dbReference>
<comment type="similarity">
    <text evidence="2">Belongs to the ribonuclease III family.</text>
</comment>
<dbReference type="EC" id="3.1.26.3" evidence="3"/>
<evidence type="ECO:0000313" key="15">
    <source>
        <dbReference type="EMBL" id="HEB97055.1"/>
    </source>
</evidence>
<dbReference type="FunFam" id="1.10.1520.10:FF:000001">
    <property type="entry name" value="Ribonuclease 3"/>
    <property type="match status" value="1"/>
</dbReference>
<keyword evidence="5" id="KW-0698">rRNA processing</keyword>
<evidence type="ECO:0000256" key="3">
    <source>
        <dbReference type="ARBA" id="ARBA00012177"/>
    </source>
</evidence>